<dbReference type="EC" id="2.7.11.1" evidence="1"/>
<dbReference type="SUPFAM" id="SSF56112">
    <property type="entry name" value="Protein kinase-like (PK-like)"/>
    <property type="match status" value="1"/>
</dbReference>
<dbReference type="Proteomes" id="UP000313849">
    <property type="component" value="Unassembled WGS sequence"/>
</dbReference>
<dbReference type="InterPro" id="IPR011009">
    <property type="entry name" value="Kinase-like_dom_sf"/>
</dbReference>
<dbReference type="InterPro" id="IPR000719">
    <property type="entry name" value="Prot_kinase_dom"/>
</dbReference>
<evidence type="ECO:0000256" key="7">
    <source>
        <dbReference type="PROSITE-ProRule" id="PRU10141"/>
    </source>
</evidence>
<sequence>MSEPALGRYRLLSVLGVGSFATVHRARDDRLESDVVVKVLAENHSLNLEIRERFIAEGRSLRRVVSPHVVTVHDIGESERGQPYLVLSLADRGTLAARVRELRSAGWTATADDVLAVARALAAALSAVHAAQLVHRDLSPENVLLTSVAGLERGDAPRAEATGGLVRADERLVLADLGLCKDLALSSGLTVAGGTTGFRPPEQRDAGVVDMRADLWALSALVRWLAADAALPEELAVVLGRSLADDPERRHPDVRAWLTDVERALAPQPVGSDPGDAATSGGRDGGTSDDGAAHPPVRRLRRARVLTALGALVLVLALGVTVGLLVARSSGPGDATATARIAISGPVQAQVGVPVTFEADVDGATTWVWTLPSGEFVPDAESVTVTASAPEAARVVLSALDDAGRELRTEHGFRVTQ</sequence>
<dbReference type="PANTHER" id="PTHR43289:SF6">
    <property type="entry name" value="SERINE_THREONINE-PROTEIN KINASE NEKL-3"/>
    <property type="match status" value="1"/>
</dbReference>
<accession>A0A5C5BFP1</accession>
<keyword evidence="9" id="KW-1133">Transmembrane helix</keyword>
<dbReference type="PROSITE" id="PS00107">
    <property type="entry name" value="PROTEIN_KINASE_ATP"/>
    <property type="match status" value="1"/>
</dbReference>
<keyword evidence="3" id="KW-0808">Transferase</keyword>
<evidence type="ECO:0000313" key="12">
    <source>
        <dbReference type="Proteomes" id="UP000313849"/>
    </source>
</evidence>
<organism evidence="11 12">
    <name type="scientific">Miniimonas arenae</name>
    <dbReference type="NCBI Taxonomy" id="676201"/>
    <lineage>
        <taxon>Bacteria</taxon>
        <taxon>Bacillati</taxon>
        <taxon>Actinomycetota</taxon>
        <taxon>Actinomycetes</taxon>
        <taxon>Micrococcales</taxon>
        <taxon>Beutenbergiaceae</taxon>
        <taxon>Miniimonas</taxon>
    </lineage>
</organism>
<keyword evidence="5 11" id="KW-0418">Kinase</keyword>
<gene>
    <name evidence="11" type="ORF">FH969_04805</name>
</gene>
<feature type="domain" description="Protein kinase" evidence="10">
    <location>
        <begin position="9"/>
        <end position="297"/>
    </location>
</feature>
<dbReference type="PROSITE" id="PS50011">
    <property type="entry name" value="PROTEIN_KINASE_DOM"/>
    <property type="match status" value="1"/>
</dbReference>
<evidence type="ECO:0000256" key="4">
    <source>
        <dbReference type="ARBA" id="ARBA00022741"/>
    </source>
</evidence>
<dbReference type="GO" id="GO:0005524">
    <property type="term" value="F:ATP binding"/>
    <property type="evidence" value="ECO:0007669"/>
    <property type="project" value="UniProtKB-UniRule"/>
</dbReference>
<dbReference type="Gene3D" id="3.30.200.20">
    <property type="entry name" value="Phosphorylase Kinase, domain 1"/>
    <property type="match status" value="1"/>
</dbReference>
<protein>
    <recommendedName>
        <fullName evidence="1">non-specific serine/threonine protein kinase</fullName>
        <ecNumber evidence="1">2.7.11.1</ecNumber>
    </recommendedName>
</protein>
<comment type="caution">
    <text evidence="11">The sequence shown here is derived from an EMBL/GenBank/DDBJ whole genome shotgun (WGS) entry which is preliminary data.</text>
</comment>
<dbReference type="AlphaFoldDB" id="A0A5C5BFP1"/>
<dbReference type="CDD" id="cd14014">
    <property type="entry name" value="STKc_PknB_like"/>
    <property type="match status" value="1"/>
</dbReference>
<keyword evidence="6 7" id="KW-0067">ATP-binding</keyword>
<reference evidence="11 12" key="1">
    <citation type="submission" date="2019-06" db="EMBL/GenBank/DDBJ databases">
        <title>Draft genome sequence of Miniimonas arenae KCTC 19750T isolated from sea sand.</title>
        <authorList>
            <person name="Park S.-J."/>
        </authorList>
    </citation>
    <scope>NUCLEOTIDE SEQUENCE [LARGE SCALE GENOMIC DNA]</scope>
    <source>
        <strain evidence="11 12">KCTC 19750</strain>
    </source>
</reference>
<evidence type="ECO:0000256" key="5">
    <source>
        <dbReference type="ARBA" id="ARBA00022777"/>
    </source>
</evidence>
<keyword evidence="12" id="KW-1185">Reference proteome</keyword>
<evidence type="ECO:0000256" key="3">
    <source>
        <dbReference type="ARBA" id="ARBA00022679"/>
    </source>
</evidence>
<dbReference type="PANTHER" id="PTHR43289">
    <property type="entry name" value="MITOGEN-ACTIVATED PROTEIN KINASE KINASE KINASE 20-RELATED"/>
    <property type="match status" value="1"/>
</dbReference>
<evidence type="ECO:0000256" key="2">
    <source>
        <dbReference type="ARBA" id="ARBA00022527"/>
    </source>
</evidence>
<dbReference type="GO" id="GO:0004674">
    <property type="term" value="F:protein serine/threonine kinase activity"/>
    <property type="evidence" value="ECO:0007669"/>
    <property type="project" value="UniProtKB-KW"/>
</dbReference>
<dbReference type="Pfam" id="PF00069">
    <property type="entry name" value="Pkinase"/>
    <property type="match status" value="1"/>
</dbReference>
<evidence type="ECO:0000256" key="9">
    <source>
        <dbReference type="SAM" id="Phobius"/>
    </source>
</evidence>
<dbReference type="InterPro" id="IPR008266">
    <property type="entry name" value="Tyr_kinase_AS"/>
</dbReference>
<keyword evidence="4 7" id="KW-0547">Nucleotide-binding</keyword>
<keyword evidence="9" id="KW-0472">Membrane</keyword>
<dbReference type="Gene3D" id="1.10.510.10">
    <property type="entry name" value="Transferase(Phosphotransferase) domain 1"/>
    <property type="match status" value="1"/>
</dbReference>
<evidence type="ECO:0000256" key="6">
    <source>
        <dbReference type="ARBA" id="ARBA00022840"/>
    </source>
</evidence>
<name>A0A5C5BFP1_9MICO</name>
<feature type="transmembrane region" description="Helical" evidence="9">
    <location>
        <begin position="305"/>
        <end position="327"/>
    </location>
</feature>
<evidence type="ECO:0000256" key="1">
    <source>
        <dbReference type="ARBA" id="ARBA00012513"/>
    </source>
</evidence>
<proteinExistence type="predicted"/>
<feature type="binding site" evidence="7">
    <location>
        <position position="38"/>
    </location>
    <ligand>
        <name>ATP</name>
        <dbReference type="ChEBI" id="CHEBI:30616"/>
    </ligand>
</feature>
<dbReference type="EMBL" id="VENP01000011">
    <property type="protein sequence ID" value="TNU76108.1"/>
    <property type="molecule type" value="Genomic_DNA"/>
</dbReference>
<keyword evidence="9" id="KW-0812">Transmembrane</keyword>
<dbReference type="PROSITE" id="PS00109">
    <property type="entry name" value="PROTEIN_KINASE_TYR"/>
    <property type="match status" value="1"/>
</dbReference>
<evidence type="ECO:0000313" key="11">
    <source>
        <dbReference type="EMBL" id="TNU76108.1"/>
    </source>
</evidence>
<dbReference type="InterPro" id="IPR017441">
    <property type="entry name" value="Protein_kinase_ATP_BS"/>
</dbReference>
<dbReference type="OrthoDB" id="9762169at2"/>
<feature type="region of interest" description="Disordered" evidence="8">
    <location>
        <begin position="265"/>
        <end position="296"/>
    </location>
</feature>
<evidence type="ECO:0000256" key="8">
    <source>
        <dbReference type="SAM" id="MobiDB-lite"/>
    </source>
</evidence>
<keyword evidence="2 11" id="KW-0723">Serine/threonine-protein kinase</keyword>
<dbReference type="RefSeq" id="WP_139986321.1">
    <property type="nucleotide sequence ID" value="NZ_VENP01000011.1"/>
</dbReference>
<evidence type="ECO:0000259" key="10">
    <source>
        <dbReference type="PROSITE" id="PS50011"/>
    </source>
</evidence>